<organism evidence="3 4">
    <name type="scientific">Schaalia odontolytica</name>
    <dbReference type="NCBI Taxonomy" id="1660"/>
    <lineage>
        <taxon>Bacteria</taxon>
        <taxon>Bacillati</taxon>
        <taxon>Actinomycetota</taxon>
        <taxon>Actinomycetes</taxon>
        <taxon>Actinomycetales</taxon>
        <taxon>Actinomycetaceae</taxon>
        <taxon>Schaalia</taxon>
    </lineage>
</organism>
<name>A0A2I1I1A2_9ACTO</name>
<protein>
    <recommendedName>
        <fullName evidence="5">Beta-carotene 15,15'-monooxygenase</fullName>
    </recommendedName>
</protein>
<evidence type="ECO:0008006" key="5">
    <source>
        <dbReference type="Google" id="ProtNLM"/>
    </source>
</evidence>
<evidence type="ECO:0000313" key="4">
    <source>
        <dbReference type="Proteomes" id="UP000234198"/>
    </source>
</evidence>
<keyword evidence="2" id="KW-1133">Transmembrane helix</keyword>
<dbReference type="Proteomes" id="UP000234198">
    <property type="component" value="Unassembled WGS sequence"/>
</dbReference>
<feature type="transmembrane region" description="Helical" evidence="2">
    <location>
        <begin position="179"/>
        <end position="201"/>
    </location>
</feature>
<feature type="transmembrane region" description="Helical" evidence="2">
    <location>
        <begin position="138"/>
        <end position="158"/>
    </location>
</feature>
<feature type="compositionally biased region" description="Basic and acidic residues" evidence="1">
    <location>
        <begin position="477"/>
        <end position="487"/>
    </location>
</feature>
<keyword evidence="2" id="KW-0472">Membrane</keyword>
<feature type="transmembrane region" description="Helical" evidence="2">
    <location>
        <begin position="83"/>
        <end position="100"/>
    </location>
</feature>
<evidence type="ECO:0000313" key="3">
    <source>
        <dbReference type="EMBL" id="PKY64901.1"/>
    </source>
</evidence>
<comment type="caution">
    <text evidence="3">The sequence shown here is derived from an EMBL/GenBank/DDBJ whole genome shotgun (WGS) entry which is preliminary data.</text>
</comment>
<evidence type="ECO:0000256" key="1">
    <source>
        <dbReference type="SAM" id="MobiDB-lite"/>
    </source>
</evidence>
<dbReference type="AlphaFoldDB" id="A0A2I1I1A2"/>
<feature type="transmembrane region" description="Helical" evidence="2">
    <location>
        <begin position="112"/>
        <end position="132"/>
    </location>
</feature>
<gene>
    <name evidence="3" type="ORF">CYJ22_03930</name>
</gene>
<feature type="transmembrane region" description="Helical" evidence="2">
    <location>
        <begin position="20"/>
        <end position="44"/>
    </location>
</feature>
<keyword evidence="2" id="KW-0812">Transmembrane</keyword>
<proteinExistence type="predicted"/>
<evidence type="ECO:0000256" key="2">
    <source>
        <dbReference type="SAM" id="Phobius"/>
    </source>
</evidence>
<dbReference type="Pfam" id="PF19877">
    <property type="entry name" value="DUF6350"/>
    <property type="match status" value="1"/>
</dbReference>
<feature type="transmembrane region" description="Helical" evidence="2">
    <location>
        <begin position="279"/>
        <end position="298"/>
    </location>
</feature>
<accession>A0A2I1I1A2</accession>
<feature type="region of interest" description="Disordered" evidence="1">
    <location>
        <begin position="395"/>
        <end position="487"/>
    </location>
</feature>
<feature type="transmembrane region" description="Helical" evidence="2">
    <location>
        <begin position="349"/>
        <end position="368"/>
    </location>
</feature>
<feature type="compositionally biased region" description="Acidic residues" evidence="1">
    <location>
        <begin position="417"/>
        <end position="447"/>
    </location>
</feature>
<reference evidence="3 4" key="1">
    <citation type="submission" date="2017-12" db="EMBL/GenBank/DDBJ databases">
        <title>Phylogenetic diversity of female urinary microbiome.</title>
        <authorList>
            <person name="Thomas-White K."/>
            <person name="Wolfe A.J."/>
        </authorList>
    </citation>
    <scope>NUCLEOTIDE SEQUENCE [LARGE SCALE GENOMIC DNA]</scope>
    <source>
        <strain evidence="3 4">UMB0018</strain>
    </source>
</reference>
<dbReference type="EMBL" id="PKKM01000004">
    <property type="protein sequence ID" value="PKY64901.1"/>
    <property type="molecule type" value="Genomic_DNA"/>
</dbReference>
<feature type="transmembrane region" description="Helical" evidence="2">
    <location>
        <begin position="310"/>
        <end position="329"/>
    </location>
</feature>
<dbReference type="InterPro" id="IPR045931">
    <property type="entry name" value="DUF6350"/>
</dbReference>
<sequence length="487" mass="50602">MPDRATIRVAVPQGWARGVLAGIEAAFAGWALITVFTMIAYLTLRSNSWMNDTTPRDALGLGGDLWAAVIGGTSVVGGVHYRAIPTLVGALLIVLVRLLLRNTAGFPRSAALFAVPGFLLTSWLLAGASGIYSHWWTGTLGAILIPLIGSVWFVASGYSRDNEAPSMQHWISGGLKLGGLSVLALVAASAVASVIALVAGWSRMAGIQEILGAASGADTAFIVGAQLLFAPTVMAWAASWWSGAGFLTATDSLHSPVVAGTGPIPPIPLLGAVPETAPGMWVILAPIMLGIGLGVVASRSFRREHLLHQTAQGVLSSVIVASVTALWMWSATMSMGSVRLSSMGPRVGWVTLALVLEIALPALIIALASHPTTRALLGEGAGRVRNEGEALRRRAAERASRVGAGASTTDEAWAEASEPEEPGDADASADEAEDLEAVADADEQDADEMPKDTCETAAEDAADIEPVQAEGDEEDPEAKATRREGLN</sequence>